<comment type="subcellular location">
    <subcellularLocation>
        <location evidence="2">Membrane</location>
    </subcellularLocation>
    <subcellularLocation>
        <location evidence="1">Secreted</location>
        <location evidence="1">Extracellular space</location>
        <location evidence="1">Extracellular matrix</location>
        <location evidence="1">Basement membrane</location>
    </subcellularLocation>
</comment>
<dbReference type="PANTHER" id="PTHR13802">
    <property type="entry name" value="MUCIN 4-RELATED"/>
    <property type="match status" value="1"/>
</dbReference>
<evidence type="ECO:0000256" key="3">
    <source>
        <dbReference type="ARBA" id="ARBA00022536"/>
    </source>
</evidence>
<evidence type="ECO:0000256" key="13">
    <source>
        <dbReference type="PROSITE-ProRule" id="PRU00461"/>
    </source>
</evidence>
<dbReference type="PROSITE" id="PS01186">
    <property type="entry name" value="EGF_2"/>
    <property type="match status" value="1"/>
</dbReference>
<keyword evidence="7" id="KW-0084">Basement membrane</keyword>
<dbReference type="Pfam" id="PF23263">
    <property type="entry name" value="C8-3_MUC4"/>
    <property type="match status" value="1"/>
</dbReference>
<dbReference type="InterPro" id="IPR051495">
    <property type="entry name" value="Epithelial_Barrier/Signaling"/>
</dbReference>
<dbReference type="SMART" id="SM00723">
    <property type="entry name" value="AMOP"/>
    <property type="match status" value="1"/>
</dbReference>
<reference evidence="18" key="1">
    <citation type="journal article" date="2023" name="Mol. Biol. Evol.">
        <title>Third-Generation Sequencing Reveals the Adaptive Role of the Epigenome in Three Deep-Sea Polychaetes.</title>
        <authorList>
            <person name="Perez M."/>
            <person name="Aroh O."/>
            <person name="Sun Y."/>
            <person name="Lan Y."/>
            <person name="Juniper S.K."/>
            <person name="Young C.R."/>
            <person name="Angers B."/>
            <person name="Qian P.Y."/>
        </authorList>
    </citation>
    <scope>NUCLEOTIDE SEQUENCE</scope>
    <source>
        <strain evidence="18">R07B-5</strain>
    </source>
</reference>
<comment type="caution">
    <text evidence="18">The sequence shown here is derived from an EMBL/GenBank/DDBJ whole genome shotgun (WGS) entry which is preliminary data.</text>
</comment>
<dbReference type="PROSITE" id="PS51120">
    <property type="entry name" value="LDLRB"/>
    <property type="match status" value="1"/>
</dbReference>
<feature type="domain" description="VWFD" evidence="17">
    <location>
        <begin position="914"/>
        <end position="1116"/>
    </location>
</feature>
<evidence type="ECO:0000256" key="12">
    <source>
        <dbReference type="PROSITE-ProRule" id="PRU00076"/>
    </source>
</evidence>
<dbReference type="PROSITE" id="PS00022">
    <property type="entry name" value="EGF_1"/>
    <property type="match status" value="1"/>
</dbReference>
<dbReference type="SMART" id="SM00181">
    <property type="entry name" value="EGF"/>
    <property type="match status" value="3"/>
</dbReference>
<dbReference type="PROSITE" id="PS51233">
    <property type="entry name" value="VWFD"/>
    <property type="match status" value="1"/>
</dbReference>
<keyword evidence="8" id="KW-0130">Cell adhesion</keyword>
<evidence type="ECO:0000256" key="8">
    <source>
        <dbReference type="ARBA" id="ARBA00022889"/>
    </source>
</evidence>
<evidence type="ECO:0000256" key="1">
    <source>
        <dbReference type="ARBA" id="ARBA00004302"/>
    </source>
</evidence>
<keyword evidence="3 12" id="KW-0245">EGF-like domain</keyword>
<name>A0AAD9P9U1_RIDPI</name>
<keyword evidence="6" id="KW-0677">Repeat</keyword>
<evidence type="ECO:0000256" key="11">
    <source>
        <dbReference type="ARBA" id="ARBA00023157"/>
    </source>
</evidence>
<dbReference type="PROSITE" id="PS50856">
    <property type="entry name" value="AMOP"/>
    <property type="match status" value="1"/>
</dbReference>
<sequence>MLYWKDKHTLEAAAMDGTQRSILIDYMNQESIGLAIDTDGDRLYWYTDDTIESMAVNGSDRRVFFRTPNTMPHAITILGDSLFYTDNRYIWSVGIAEQNKTRQQVGLASFSAVQHISAYSSSYYMKGNDITTACGLDKGKCKHVIFPTPDGMVHPFLDGYSFGNTSEWSTAASVKQDDFLIVTDSFHNAVFQYHLGSKSVWRAPFKHEGYSMTVTCDNTTIYWTSIYTSSIKRAHLNGTNEGTVTSLRGYDRRGVAVDVVSQLMYYTDGGIYAMRLDGGYPFLLVKSGQPRDALVLDLPRGMMYWLNRQYIEGAAMDGTEHRVVVNTNVYYPSRLAIDSQGKRLYWSRDTTIGSVAFDGTNKKTVIVSSHLGISGLAFLEGNLYYVDVYSRHIMKLDPSELNPTPQPVGPAIYGSLSGIAAYSSKRQSQDAMTNGSCGDDNGGCKDICLSTPNGPRCACWIGKDFVFGSKCSVPNFCAYSPCRNGGTCVNRNDTFECLCVPDLYTGITCETVVRYNYYQYGLSQGDTEIRNDNGFKCDLLAKSCHSPTLKIPKIPVFNGMYKYMKIFTNGYVTFGLDFNSRNPVKLTPEMLSLSKRLKASARGMAMVAPLWTDNDATQGDVFYHIYDLANAGSTSTDLARVQHAIAHAKDDVLASSGVSVTDVSWVMVVTWSNMMPRMYLSQYDQPNTFQLVVAYDPLRYQTFIMYVYQAMGWDVLYYLRPSSIGYMSYVRKEDKSLQLAPSMRATAFRLHDQVGNIGTRGQFMFTIASGSKQVNYDQLCFDWMRNEFNRISTVRSYWRLTLTCPCDWRLAMADVRWKIDEAQFKGTRGTRKCIYERMPRGFATQECCYNPLGSLISTVDGTGGQMFLYHPRWRKLHERSDVRPKKWCCQLSDNCEYFYRVRPMDRCLGYSPLAIGWFYGDPHIRTLDGFQYTFNGLGEYTLIETTYGNFTLQGRTAKAIDKKGAERDATIFSAFAAKDDDSDTVHVGMTVDKDGLSVYVENEDISGWFNSSTVNDDVDYKGLSITKTNTTQLLVTFRSGFSLTIGVSAEQLDITVGAPDTFKNQTKGLMGVFNGDATDDLQPPGENARPLSNSSSEKTIFTDFGELWRIDSANSLFYYAPWESYATFARAGFKPLFIEDVLRNMTAEKKTKAKETCGDNKECLFDFAITDKAEAAAATLETNSKNMKVAETLSNASPNISVDAVVIDATVGVESNLTVSVFDPDGDEVTVTLDSTLAGASFDGGVFTWTPGNREAVNISFSASDGKGGVASVDVMVNLCDCSGHGECQFDQLAEGYELKQSFRIVQCNCSTGWEGDYCEADYDGCQDNPCTEGTNCTDLTAAEEVSTGRQYNCSECPPGTKKDGDACFRKQC</sequence>
<dbReference type="InterPro" id="IPR013783">
    <property type="entry name" value="Ig-like_fold"/>
</dbReference>
<keyword evidence="7" id="KW-0272">Extracellular matrix</keyword>
<keyword evidence="10" id="KW-0472">Membrane</keyword>
<comment type="caution">
    <text evidence="12">Lacks conserved residue(s) required for the propagation of feature annotation.</text>
</comment>
<dbReference type="PANTHER" id="PTHR13802:SF52">
    <property type="entry name" value="MUCIN-4"/>
    <property type="match status" value="1"/>
</dbReference>
<dbReference type="Pfam" id="PF00094">
    <property type="entry name" value="VWD"/>
    <property type="match status" value="1"/>
</dbReference>
<evidence type="ECO:0000313" key="19">
    <source>
        <dbReference type="Proteomes" id="UP001209878"/>
    </source>
</evidence>
<dbReference type="PROSITE" id="PS00010">
    <property type="entry name" value="ASX_HYDROXYL"/>
    <property type="match status" value="1"/>
</dbReference>
<dbReference type="FunFam" id="2.10.25.10:FF:000066">
    <property type="entry name" value="FAT atypical cadherin 4"/>
    <property type="match status" value="1"/>
</dbReference>
<gene>
    <name evidence="18" type="ORF">NP493_66g06040</name>
</gene>
<feature type="region of interest" description="Disordered" evidence="14">
    <location>
        <begin position="1076"/>
        <end position="1095"/>
    </location>
</feature>
<dbReference type="SMART" id="SM00135">
    <property type="entry name" value="LY"/>
    <property type="match status" value="7"/>
</dbReference>
<keyword evidence="5" id="KW-0732">Signal</keyword>
<dbReference type="InterPro" id="IPR000742">
    <property type="entry name" value="EGF"/>
</dbReference>
<evidence type="ECO:0000256" key="10">
    <source>
        <dbReference type="ARBA" id="ARBA00023136"/>
    </source>
</evidence>
<accession>A0AAD9P9U1</accession>
<evidence type="ECO:0000259" key="16">
    <source>
        <dbReference type="PROSITE" id="PS50856"/>
    </source>
</evidence>
<organism evidence="18 19">
    <name type="scientific">Ridgeia piscesae</name>
    <name type="common">Tubeworm</name>
    <dbReference type="NCBI Taxonomy" id="27915"/>
    <lineage>
        <taxon>Eukaryota</taxon>
        <taxon>Metazoa</taxon>
        <taxon>Spiralia</taxon>
        <taxon>Lophotrochozoa</taxon>
        <taxon>Annelida</taxon>
        <taxon>Polychaeta</taxon>
        <taxon>Sedentaria</taxon>
        <taxon>Canalipalpata</taxon>
        <taxon>Sabellida</taxon>
        <taxon>Siboglinidae</taxon>
        <taxon>Ridgeia</taxon>
    </lineage>
</organism>
<feature type="repeat" description="LDL-receptor class B" evidence="13">
    <location>
        <begin position="301"/>
        <end position="341"/>
    </location>
</feature>
<dbReference type="SUPFAM" id="SSF63825">
    <property type="entry name" value="YWTD domain"/>
    <property type="match status" value="2"/>
</dbReference>
<dbReference type="Gene3D" id="2.120.10.30">
    <property type="entry name" value="TolB, C-terminal domain"/>
    <property type="match status" value="2"/>
</dbReference>
<evidence type="ECO:0000256" key="6">
    <source>
        <dbReference type="ARBA" id="ARBA00022737"/>
    </source>
</evidence>
<dbReference type="InterPro" id="IPR005533">
    <property type="entry name" value="AMOP_dom"/>
</dbReference>
<dbReference type="SMART" id="SM00216">
    <property type="entry name" value="VWD"/>
    <property type="match status" value="1"/>
</dbReference>
<keyword evidence="7" id="KW-0964">Secreted</keyword>
<evidence type="ECO:0000256" key="9">
    <source>
        <dbReference type="ARBA" id="ARBA00022989"/>
    </source>
</evidence>
<dbReference type="GO" id="GO:0005509">
    <property type="term" value="F:calcium ion binding"/>
    <property type="evidence" value="ECO:0007669"/>
    <property type="project" value="InterPro"/>
</dbReference>
<dbReference type="InterPro" id="IPR000033">
    <property type="entry name" value="LDLR_classB_rpt"/>
</dbReference>
<dbReference type="GO" id="GO:0005604">
    <property type="term" value="C:basement membrane"/>
    <property type="evidence" value="ECO:0007669"/>
    <property type="project" value="UniProtKB-SubCell"/>
</dbReference>
<keyword evidence="4" id="KW-0812">Transmembrane</keyword>
<dbReference type="CDD" id="cd00054">
    <property type="entry name" value="EGF_CA"/>
    <property type="match status" value="1"/>
</dbReference>
<dbReference type="Gene3D" id="2.60.40.10">
    <property type="entry name" value="Immunoglobulins"/>
    <property type="match status" value="1"/>
</dbReference>
<dbReference type="Gene3D" id="2.10.25.10">
    <property type="entry name" value="Laminin"/>
    <property type="match status" value="2"/>
</dbReference>
<dbReference type="GO" id="GO:0007160">
    <property type="term" value="P:cell-matrix adhesion"/>
    <property type="evidence" value="ECO:0007669"/>
    <property type="project" value="InterPro"/>
</dbReference>
<dbReference type="InterPro" id="IPR000152">
    <property type="entry name" value="EGF-type_Asp/Asn_hydroxyl_site"/>
</dbReference>
<protein>
    <submittedName>
        <fullName evidence="18">Uncharacterized protein</fullName>
    </submittedName>
</protein>
<evidence type="ECO:0000256" key="7">
    <source>
        <dbReference type="ARBA" id="ARBA00022869"/>
    </source>
</evidence>
<evidence type="ECO:0000256" key="2">
    <source>
        <dbReference type="ARBA" id="ARBA00004370"/>
    </source>
</evidence>
<dbReference type="InterPro" id="IPR003886">
    <property type="entry name" value="NIDO_dom"/>
</dbReference>
<evidence type="ECO:0000256" key="5">
    <source>
        <dbReference type="ARBA" id="ARBA00022729"/>
    </source>
</evidence>
<feature type="domain" description="AMOP" evidence="16">
    <location>
        <begin position="772"/>
        <end position="902"/>
    </location>
</feature>
<dbReference type="InterPro" id="IPR001846">
    <property type="entry name" value="VWF_type-D"/>
</dbReference>
<dbReference type="EMBL" id="JAODUO010000066">
    <property type="protein sequence ID" value="KAK2190863.1"/>
    <property type="molecule type" value="Genomic_DNA"/>
</dbReference>
<evidence type="ECO:0000259" key="17">
    <source>
        <dbReference type="PROSITE" id="PS51233"/>
    </source>
</evidence>
<dbReference type="PROSITE" id="PS50026">
    <property type="entry name" value="EGF_3"/>
    <property type="match status" value="1"/>
</dbReference>
<evidence type="ECO:0000259" key="15">
    <source>
        <dbReference type="PROSITE" id="PS50026"/>
    </source>
</evidence>
<dbReference type="InterPro" id="IPR011042">
    <property type="entry name" value="6-blade_b-propeller_TolB-like"/>
</dbReference>
<dbReference type="Pfam" id="PF06119">
    <property type="entry name" value="NIDO"/>
    <property type="match status" value="1"/>
</dbReference>
<dbReference type="GO" id="GO:0016020">
    <property type="term" value="C:membrane"/>
    <property type="evidence" value="ECO:0007669"/>
    <property type="project" value="UniProtKB-SubCell"/>
</dbReference>
<evidence type="ECO:0000256" key="4">
    <source>
        <dbReference type="ARBA" id="ARBA00022692"/>
    </source>
</evidence>
<evidence type="ECO:0000256" key="14">
    <source>
        <dbReference type="SAM" id="MobiDB-lite"/>
    </source>
</evidence>
<dbReference type="Proteomes" id="UP001209878">
    <property type="component" value="Unassembled WGS sequence"/>
</dbReference>
<feature type="domain" description="EGF-like" evidence="15">
    <location>
        <begin position="473"/>
        <end position="510"/>
    </location>
</feature>
<keyword evidence="19" id="KW-1185">Reference proteome</keyword>
<proteinExistence type="predicted"/>
<keyword evidence="9" id="KW-1133">Transmembrane helix</keyword>
<keyword evidence="11" id="KW-1015">Disulfide bond</keyword>
<dbReference type="InterPro" id="IPR001881">
    <property type="entry name" value="EGF-like_Ca-bd_dom"/>
</dbReference>
<dbReference type="SUPFAM" id="SSF57196">
    <property type="entry name" value="EGF/Laminin"/>
    <property type="match status" value="1"/>
</dbReference>
<evidence type="ECO:0000313" key="18">
    <source>
        <dbReference type="EMBL" id="KAK2190863.1"/>
    </source>
</evidence>
<dbReference type="SMART" id="SM00179">
    <property type="entry name" value="EGF_CA"/>
    <property type="match status" value="1"/>
</dbReference>
<dbReference type="InterPro" id="IPR056619">
    <property type="entry name" value="C8-3_MUC4"/>
</dbReference>